<keyword evidence="7 11" id="KW-1133">Transmembrane helix</keyword>
<dbReference type="EMBL" id="AP019781">
    <property type="protein sequence ID" value="BBL69248.1"/>
    <property type="molecule type" value="Genomic_DNA"/>
</dbReference>
<dbReference type="Pfam" id="PF01435">
    <property type="entry name" value="Peptidase_M48"/>
    <property type="match status" value="1"/>
</dbReference>
<keyword evidence="14" id="KW-1185">Reference proteome</keyword>
<dbReference type="InterPro" id="IPR001915">
    <property type="entry name" value="Peptidase_M48"/>
</dbReference>
<evidence type="ECO:0000313" key="13">
    <source>
        <dbReference type="EMBL" id="BBL69248.1"/>
    </source>
</evidence>
<evidence type="ECO:0000256" key="5">
    <source>
        <dbReference type="ARBA" id="ARBA00022801"/>
    </source>
</evidence>
<comment type="cofactor">
    <cofactor evidence="10">
        <name>Zn(2+)</name>
        <dbReference type="ChEBI" id="CHEBI:29105"/>
    </cofactor>
    <text evidence="10">Binds 1 zinc ion per subunit.</text>
</comment>
<feature type="transmembrane region" description="Helical" evidence="11">
    <location>
        <begin position="142"/>
        <end position="163"/>
    </location>
</feature>
<evidence type="ECO:0000259" key="12">
    <source>
        <dbReference type="Pfam" id="PF01435"/>
    </source>
</evidence>
<name>A0ABM7H8X1_9EURY</name>
<evidence type="ECO:0000256" key="3">
    <source>
        <dbReference type="ARBA" id="ARBA00022692"/>
    </source>
</evidence>
<keyword evidence="4" id="KW-0479">Metal-binding</keyword>
<comment type="similarity">
    <text evidence="10">Belongs to the peptidase M48 family.</text>
</comment>
<keyword evidence="9 11" id="KW-0472">Membrane</keyword>
<evidence type="ECO:0000256" key="10">
    <source>
        <dbReference type="RuleBase" id="RU003983"/>
    </source>
</evidence>
<gene>
    <name evidence="13" type="ORF">MchiMG62_24290</name>
</gene>
<accession>A0ABM7H8X1</accession>
<dbReference type="PANTHER" id="PTHR43221:SF2">
    <property type="entry name" value="PROTEASE HTPX HOMOLOG"/>
    <property type="match status" value="1"/>
</dbReference>
<keyword evidence="8 10" id="KW-0482">Metalloprotease</keyword>
<feature type="domain" description="Peptidase M48" evidence="12">
    <location>
        <begin position="48"/>
        <end position="239"/>
    </location>
</feature>
<evidence type="ECO:0000256" key="11">
    <source>
        <dbReference type="SAM" id="Phobius"/>
    </source>
</evidence>
<keyword evidence="6 10" id="KW-0862">Zinc</keyword>
<evidence type="ECO:0000256" key="4">
    <source>
        <dbReference type="ARBA" id="ARBA00022723"/>
    </source>
</evidence>
<evidence type="ECO:0000256" key="6">
    <source>
        <dbReference type="ARBA" id="ARBA00022833"/>
    </source>
</evidence>
<organism evidence="13 14">
    <name type="scientific">Methanoculleus chikugoensis</name>
    <dbReference type="NCBI Taxonomy" id="118126"/>
    <lineage>
        <taxon>Archaea</taxon>
        <taxon>Methanobacteriati</taxon>
        <taxon>Methanobacteriota</taxon>
        <taxon>Stenosarchaea group</taxon>
        <taxon>Methanomicrobia</taxon>
        <taxon>Methanomicrobiales</taxon>
        <taxon>Methanomicrobiaceae</taxon>
        <taxon>Methanoculleus</taxon>
    </lineage>
</organism>
<keyword evidence="2 10" id="KW-0645">Protease</keyword>
<evidence type="ECO:0000313" key="14">
    <source>
        <dbReference type="Proteomes" id="UP000824969"/>
    </source>
</evidence>
<keyword evidence="5 10" id="KW-0378">Hydrolase</keyword>
<dbReference type="Proteomes" id="UP000824969">
    <property type="component" value="Chromosome"/>
</dbReference>
<evidence type="ECO:0000256" key="8">
    <source>
        <dbReference type="ARBA" id="ARBA00023049"/>
    </source>
</evidence>
<evidence type="ECO:0000256" key="1">
    <source>
        <dbReference type="ARBA" id="ARBA00022475"/>
    </source>
</evidence>
<proteinExistence type="inferred from homology"/>
<dbReference type="CDD" id="cd07329">
    <property type="entry name" value="M56_like"/>
    <property type="match status" value="1"/>
</dbReference>
<dbReference type="PANTHER" id="PTHR43221">
    <property type="entry name" value="PROTEASE HTPX"/>
    <property type="match status" value="1"/>
</dbReference>
<keyword evidence="1" id="KW-1003">Cell membrane</keyword>
<protein>
    <recommendedName>
        <fullName evidence="12">Peptidase M48 domain-containing protein</fullName>
    </recommendedName>
</protein>
<evidence type="ECO:0000256" key="7">
    <source>
        <dbReference type="ARBA" id="ARBA00022989"/>
    </source>
</evidence>
<keyword evidence="3 11" id="KW-0812">Transmembrane</keyword>
<sequence>MQFYEASEFTFAAQKECIYTNVDYFSAMASNDTIQIRGIEKDSNPVLYPIIERMMEKYGFKNIRVSIPKRGFNAFAISLFGSRIIITRKLLETLNQDELDAVIAHEFSHLYNRDSSTIMTVLMVFFIPMMYFWMQFSLNPTSLVYGLMTIVTLIAFIFGMRVINWIKLNLEIIADRDAVMHIGNAQGLENALFKMYNHIRTEDGRPNLIKAVLSGIEYIVVYFFGFTHPFLKERIEHLEFAHRIIQKADNNQNA</sequence>
<dbReference type="InterPro" id="IPR050083">
    <property type="entry name" value="HtpX_protease"/>
</dbReference>
<reference evidence="13 14" key="1">
    <citation type="submission" date="2019-06" db="EMBL/GenBank/DDBJ databases">
        <title>Complete genome sequence of Methanoculleus chikugoensis strain MG62.</title>
        <authorList>
            <person name="Asakawa S."/>
            <person name="Dianou D."/>
        </authorList>
    </citation>
    <scope>NUCLEOTIDE SEQUENCE [LARGE SCALE GENOMIC DNA]</scope>
    <source>
        <strain evidence="13 14">MG62</strain>
    </source>
</reference>
<evidence type="ECO:0000256" key="9">
    <source>
        <dbReference type="ARBA" id="ARBA00023136"/>
    </source>
</evidence>
<feature type="transmembrane region" description="Helical" evidence="11">
    <location>
        <begin position="117"/>
        <end position="136"/>
    </location>
</feature>
<evidence type="ECO:0000256" key="2">
    <source>
        <dbReference type="ARBA" id="ARBA00022670"/>
    </source>
</evidence>